<reference evidence="1 2" key="1">
    <citation type="submission" date="2019-01" db="EMBL/GenBank/DDBJ databases">
        <title>Comparative genomic analysis identifies haemin-independent Haemophilus haemolyticus: a formal re-classification of Haemophilus intermedius.</title>
        <authorList>
            <person name="Harris T.M."/>
            <person name="Price E.P."/>
            <person name="Sarovich D.S."/>
            <person name="Norskov-Lauritsen N."/>
            <person name="Beissbarth J."/>
            <person name="Chang A.B."/>
            <person name="Smith-Vaughan H.C."/>
        </authorList>
    </citation>
    <scope>NUCLEOTIDE SEQUENCE [LARGE SCALE GENOMIC DNA]</scope>
    <source>
        <strain evidence="1 2">CCUG 30218</strain>
    </source>
</reference>
<dbReference type="EMBL" id="SDPI01000059">
    <property type="protein sequence ID" value="TPG97241.1"/>
    <property type="molecule type" value="Genomic_DNA"/>
</dbReference>
<name>A0A502JD58_HAEHA</name>
<gene>
    <name evidence="1" type="ORF">EUX54_08745</name>
</gene>
<dbReference type="Pfam" id="PF13031">
    <property type="entry name" value="DUF3892"/>
    <property type="match status" value="1"/>
</dbReference>
<accession>A0A502JD58</accession>
<evidence type="ECO:0000313" key="1">
    <source>
        <dbReference type="EMBL" id="TPG97241.1"/>
    </source>
</evidence>
<dbReference type="RefSeq" id="WP_139990437.1">
    <property type="nucleotide sequence ID" value="NZ_SDPI01000059.1"/>
</dbReference>
<comment type="caution">
    <text evidence="1">The sequence shown here is derived from an EMBL/GenBank/DDBJ whole genome shotgun (WGS) entry which is preliminary data.</text>
</comment>
<organism evidence="1 2">
    <name type="scientific">Haemophilus haemolyticus</name>
    <dbReference type="NCBI Taxonomy" id="726"/>
    <lineage>
        <taxon>Bacteria</taxon>
        <taxon>Pseudomonadati</taxon>
        <taxon>Pseudomonadota</taxon>
        <taxon>Gammaproteobacteria</taxon>
        <taxon>Pasteurellales</taxon>
        <taxon>Pasteurellaceae</taxon>
        <taxon>Haemophilus</taxon>
    </lineage>
</organism>
<sequence>MRTVKQLIREAMMEEEMNKPDIYIYKVKYDDNNAIARLKVKFTKPSLSKEFDLSRDLIVSMLNTGKLSIKTRIYKNGKWIDGDDVSLYGDKFITTDGNGKKTDNLGNLPKF</sequence>
<dbReference type="InterPro" id="IPR024997">
    <property type="entry name" value="DUF3892"/>
</dbReference>
<proteinExistence type="predicted"/>
<protein>
    <submittedName>
        <fullName evidence="1">DUF3892 domain-containing protein</fullName>
    </submittedName>
</protein>
<dbReference type="Proteomes" id="UP000318695">
    <property type="component" value="Unassembled WGS sequence"/>
</dbReference>
<evidence type="ECO:0000313" key="2">
    <source>
        <dbReference type="Proteomes" id="UP000318695"/>
    </source>
</evidence>
<dbReference type="AlphaFoldDB" id="A0A502JD58"/>